<feature type="compositionally biased region" description="Low complexity" evidence="4">
    <location>
        <begin position="415"/>
        <end position="466"/>
    </location>
</feature>
<keyword evidence="3" id="KW-0175">Coiled coil</keyword>
<evidence type="ECO:0000313" key="6">
    <source>
        <dbReference type="EMBL" id="CAG6483456.1"/>
    </source>
</evidence>
<feature type="region of interest" description="Disordered" evidence="4">
    <location>
        <begin position="1"/>
        <end position="83"/>
    </location>
</feature>
<dbReference type="GO" id="GO:0042393">
    <property type="term" value="F:histone binding"/>
    <property type="evidence" value="ECO:0007669"/>
    <property type="project" value="TreeGrafter"/>
</dbReference>
<organism evidence="6">
    <name type="scientific">Culex pipiens</name>
    <name type="common">House mosquito</name>
    <dbReference type="NCBI Taxonomy" id="7175"/>
    <lineage>
        <taxon>Eukaryota</taxon>
        <taxon>Metazoa</taxon>
        <taxon>Ecdysozoa</taxon>
        <taxon>Arthropoda</taxon>
        <taxon>Hexapoda</taxon>
        <taxon>Insecta</taxon>
        <taxon>Pterygota</taxon>
        <taxon>Neoptera</taxon>
        <taxon>Endopterygota</taxon>
        <taxon>Diptera</taxon>
        <taxon>Nematocera</taxon>
        <taxon>Culicoidea</taxon>
        <taxon>Culicidae</taxon>
        <taxon>Culicinae</taxon>
        <taxon>Culicini</taxon>
        <taxon>Culex</taxon>
        <taxon>Culex</taxon>
    </lineage>
</organism>
<dbReference type="GO" id="GO:0003677">
    <property type="term" value="F:DNA binding"/>
    <property type="evidence" value="ECO:0007669"/>
    <property type="project" value="TreeGrafter"/>
</dbReference>
<feature type="compositionally biased region" description="Basic and acidic residues" evidence="4">
    <location>
        <begin position="309"/>
        <end position="333"/>
    </location>
</feature>
<feature type="compositionally biased region" description="Basic residues" evidence="4">
    <location>
        <begin position="600"/>
        <end position="617"/>
    </location>
</feature>
<proteinExistence type="inferred from homology"/>
<dbReference type="Pfam" id="PF08243">
    <property type="entry name" value="SPT2"/>
    <property type="match status" value="1"/>
</dbReference>
<accession>A0A8D8C4A1</accession>
<dbReference type="EMBL" id="HBUE01096330">
    <property type="protein sequence ID" value="CAG6483456.1"/>
    <property type="molecule type" value="Transcribed_RNA"/>
</dbReference>
<dbReference type="EMBL" id="HBUE01096328">
    <property type="protein sequence ID" value="CAG6483454.1"/>
    <property type="molecule type" value="Transcribed_RNA"/>
</dbReference>
<dbReference type="InterPro" id="IPR054552">
    <property type="entry name" value="SPT2_N"/>
</dbReference>
<evidence type="ECO:0000256" key="3">
    <source>
        <dbReference type="ARBA" id="ARBA00023054"/>
    </source>
</evidence>
<name>A0A8D8C4A1_CULPI</name>
<dbReference type="GO" id="GO:0005730">
    <property type="term" value="C:nucleolus"/>
    <property type="evidence" value="ECO:0007669"/>
    <property type="project" value="TreeGrafter"/>
</dbReference>
<feature type="compositionally biased region" description="Basic and acidic residues" evidence="4">
    <location>
        <begin position="275"/>
        <end position="292"/>
    </location>
</feature>
<evidence type="ECO:0000256" key="2">
    <source>
        <dbReference type="ARBA" id="ARBA00013786"/>
    </source>
</evidence>
<sequence length="617" mass="68926">MDFGKLLSVAQRNAASSTSSEPKAESRYYPAKFAPPKKESKDKKLSANIQKFLAKREQEERQKEEEARRKREELNAKRDPKAKRKIEKMLKVIRSANKSVLDDAIDTQDTAVTLQGPEQPDEDDYGYTSNVASAIYQQLMDKYKATPEEKKFKDGEKRTMSKEEMQKAKARVKDALNRVQEEENAPRTRKRKDGTGGEGSTREETAGSSKKVVGPDRYDPEQERKKEVEAKAKEEAAKKKVKRPQGPPPPDFATLLKLAEQKQMEPVKLETPLDTLEKKKKEPERLMTKKEKKEYEERMAYLEEKKIRDRIRNDPKLSEKEKQIKLARYDAMKSGKAPPAPSATSTGTAKPVNVMAPNGRIPKLNSGTDKPAATVTSTSKPALKPPTSASSSKPEERRPSAPSKPVDPARSKLEAALTSKKPTSSTPSKPTPTPSSSAAKKPISSATSGKPSTSSSSSAKVAPPASNGQPKSRPFPPADVQRTRQFPPPDVQRKRPGPPPSSSSSSQFKKRRPVIEDSDSEYDSEMDDFIDDEGAEEDISSHIRAIFGYDKSRYRDEDFDDRTMESNFAQVQREEYISKKIGLQEDLEDMRLEEEEKRQKALAKKKAAAKGSGGKRK</sequence>
<feature type="region of interest" description="Disordered" evidence="4">
    <location>
        <begin position="598"/>
        <end position="617"/>
    </location>
</feature>
<reference evidence="6" key="1">
    <citation type="submission" date="2021-05" db="EMBL/GenBank/DDBJ databases">
        <authorList>
            <person name="Alioto T."/>
            <person name="Alioto T."/>
            <person name="Gomez Garrido J."/>
        </authorList>
    </citation>
    <scope>NUCLEOTIDE SEQUENCE</scope>
</reference>
<feature type="domain" description="SPT2 homolog N-terminal" evidence="5">
    <location>
        <begin position="1"/>
        <end position="93"/>
    </location>
</feature>
<dbReference type="SMART" id="SM00784">
    <property type="entry name" value="SPT2"/>
    <property type="match status" value="1"/>
</dbReference>
<feature type="compositionally biased region" description="Polar residues" evidence="4">
    <location>
        <begin position="10"/>
        <end position="21"/>
    </location>
</feature>
<dbReference type="AlphaFoldDB" id="A0A8D8C4A1"/>
<dbReference type="Pfam" id="PF22878">
    <property type="entry name" value="SPT2_N"/>
    <property type="match status" value="1"/>
</dbReference>
<dbReference type="InterPro" id="IPR013256">
    <property type="entry name" value="Chromatin_SPT2"/>
</dbReference>
<evidence type="ECO:0000259" key="5">
    <source>
        <dbReference type="Pfam" id="PF22878"/>
    </source>
</evidence>
<evidence type="ECO:0000256" key="1">
    <source>
        <dbReference type="ARBA" id="ARBA00006461"/>
    </source>
</evidence>
<evidence type="ECO:0000256" key="4">
    <source>
        <dbReference type="SAM" id="MobiDB-lite"/>
    </source>
</evidence>
<dbReference type="PANTHER" id="PTHR22691">
    <property type="entry name" value="YEAST SPT2-RELATED"/>
    <property type="match status" value="1"/>
</dbReference>
<feature type="compositionally biased region" description="Basic and acidic residues" evidence="4">
    <location>
        <begin position="259"/>
        <end position="268"/>
    </location>
</feature>
<comment type="similarity">
    <text evidence="1">Belongs to the SPT2 family.</text>
</comment>
<feature type="compositionally biased region" description="Basic and acidic residues" evidence="4">
    <location>
        <begin position="36"/>
        <end position="45"/>
    </location>
</feature>
<dbReference type="GO" id="GO:0006334">
    <property type="term" value="P:nucleosome assembly"/>
    <property type="evidence" value="ECO:0007669"/>
    <property type="project" value="TreeGrafter"/>
</dbReference>
<protein>
    <recommendedName>
        <fullName evidence="2">Protein SPT2 homolog</fullName>
    </recommendedName>
</protein>
<feature type="compositionally biased region" description="Basic and acidic residues" evidence="4">
    <location>
        <begin position="143"/>
        <end position="186"/>
    </location>
</feature>
<feature type="compositionally biased region" description="Basic and acidic residues" evidence="4">
    <location>
        <begin position="54"/>
        <end position="79"/>
    </location>
</feature>
<feature type="compositionally biased region" description="Basic and acidic residues" evidence="4">
    <location>
        <begin position="213"/>
        <end position="238"/>
    </location>
</feature>
<feature type="region of interest" description="Disordered" evidence="4">
    <location>
        <begin position="309"/>
        <end position="540"/>
    </location>
</feature>
<feature type="compositionally biased region" description="Acidic residues" evidence="4">
    <location>
        <begin position="516"/>
        <end position="538"/>
    </location>
</feature>
<feature type="region of interest" description="Disordered" evidence="4">
    <location>
        <begin position="143"/>
        <end position="292"/>
    </location>
</feature>
<dbReference type="PANTHER" id="PTHR22691:SF8">
    <property type="entry name" value="PROTEIN SPT2 HOMOLOG"/>
    <property type="match status" value="1"/>
</dbReference>
<dbReference type="GO" id="GO:0006360">
    <property type="term" value="P:transcription by RNA polymerase I"/>
    <property type="evidence" value="ECO:0007669"/>
    <property type="project" value="TreeGrafter"/>
</dbReference>